<keyword evidence="1" id="KW-0472">Membrane</keyword>
<dbReference type="RefSeq" id="WP_137404329.1">
    <property type="nucleotide sequence ID" value="NZ_BMIU01000019.1"/>
</dbReference>
<name>A0ABQ1V8A7_9BACT</name>
<organism evidence="2 3">
    <name type="scientific">Echinicola rosea</name>
    <dbReference type="NCBI Taxonomy" id="1807691"/>
    <lineage>
        <taxon>Bacteria</taxon>
        <taxon>Pseudomonadati</taxon>
        <taxon>Bacteroidota</taxon>
        <taxon>Cytophagia</taxon>
        <taxon>Cytophagales</taxon>
        <taxon>Cyclobacteriaceae</taxon>
        <taxon>Echinicola</taxon>
    </lineage>
</organism>
<reference evidence="3" key="1">
    <citation type="journal article" date="2019" name="Int. J. Syst. Evol. Microbiol.">
        <title>The Global Catalogue of Microorganisms (GCM) 10K type strain sequencing project: providing services to taxonomists for standard genome sequencing and annotation.</title>
        <authorList>
            <consortium name="The Broad Institute Genomics Platform"/>
            <consortium name="The Broad Institute Genome Sequencing Center for Infectious Disease"/>
            <person name="Wu L."/>
            <person name="Ma J."/>
        </authorList>
    </citation>
    <scope>NUCLEOTIDE SEQUENCE [LARGE SCALE GENOMIC DNA]</scope>
    <source>
        <strain evidence="3">CGMCC 1.15407</strain>
    </source>
</reference>
<dbReference type="EMBL" id="BMIU01000019">
    <property type="protein sequence ID" value="GGF42675.1"/>
    <property type="molecule type" value="Genomic_DNA"/>
</dbReference>
<dbReference type="Proteomes" id="UP000647339">
    <property type="component" value="Unassembled WGS sequence"/>
</dbReference>
<accession>A0ABQ1V8A7</accession>
<evidence type="ECO:0000256" key="1">
    <source>
        <dbReference type="SAM" id="Phobius"/>
    </source>
</evidence>
<dbReference type="NCBIfam" id="TIGR03781">
    <property type="entry name" value="Bac_Flav_CT_K"/>
    <property type="match status" value="1"/>
</dbReference>
<keyword evidence="1" id="KW-1133">Transmembrane helix</keyword>
<dbReference type="InterPro" id="IPR022276">
    <property type="entry name" value="Conjug_transposon_TraK"/>
</dbReference>
<feature type="transmembrane region" description="Helical" evidence="1">
    <location>
        <begin position="20"/>
        <end position="38"/>
    </location>
</feature>
<keyword evidence="1" id="KW-0812">Transmembrane</keyword>
<protein>
    <submittedName>
        <fullName evidence="2">Conjugative transposon protein TraK</fullName>
    </submittedName>
</protein>
<gene>
    <name evidence="2" type="ORF">GCM10011339_33940</name>
</gene>
<keyword evidence="3" id="KW-1185">Reference proteome</keyword>
<proteinExistence type="predicted"/>
<sequence length="205" mass="23593">MFEHLTNIETAFGHVKRFSLVLSIGAVLLALGAIFLSYRFQQAASERVYILLDGKVMEAVAGSRQDNLKVEAREHVIRFHDRFFGLSPDEELIHHQLSEALYLGDGSIKNAYQVLREQGYYDRLVTGNVSQKLLLDSIALEMDSGPYRFWFYGRLQIVRSTSRLTRSLITTGVLREITRSNHNPHGLLIEKWETLENKDLKIEKR</sequence>
<comment type="caution">
    <text evidence="2">The sequence shown here is derived from an EMBL/GenBank/DDBJ whole genome shotgun (WGS) entry which is preliminary data.</text>
</comment>
<evidence type="ECO:0000313" key="3">
    <source>
        <dbReference type="Proteomes" id="UP000647339"/>
    </source>
</evidence>
<evidence type="ECO:0000313" key="2">
    <source>
        <dbReference type="EMBL" id="GGF42675.1"/>
    </source>
</evidence>